<evidence type="ECO:0000259" key="1">
    <source>
        <dbReference type="Pfam" id="PF01872"/>
    </source>
</evidence>
<dbReference type="Gene3D" id="3.40.430.10">
    <property type="entry name" value="Dihydrofolate Reductase, subunit A"/>
    <property type="match status" value="1"/>
</dbReference>
<dbReference type="SUPFAM" id="SSF53597">
    <property type="entry name" value="Dihydrofolate reductase-like"/>
    <property type="match status" value="1"/>
</dbReference>
<dbReference type="PANTHER" id="PTHR38011">
    <property type="entry name" value="DIHYDROFOLATE REDUCTASE FAMILY PROTEIN (AFU_ORTHOLOGUE AFUA_8G06820)"/>
    <property type="match status" value="1"/>
</dbReference>
<feature type="domain" description="Bacterial bifunctional deaminase-reductase C-terminal" evidence="1">
    <location>
        <begin position="2"/>
        <end position="173"/>
    </location>
</feature>
<name>A0A327QXA1_9FLAO</name>
<accession>A0A327QXA1</accession>
<dbReference type="GO" id="GO:0009231">
    <property type="term" value="P:riboflavin biosynthetic process"/>
    <property type="evidence" value="ECO:0007669"/>
    <property type="project" value="InterPro"/>
</dbReference>
<sequence length="181" mass="20588">MRKLIAAINMTVDGICDHTAGIPDEEIHQHYTELLGQGDLILYGRKTYKLMEFWRPFLETPSEVKSMNDFALAIDKIPKIVFSHTLKSVEWKSATVANRNLKEEVEVLKQQAGKDILVGSRSLIIQLMNLNLIDECQLCIYPVIAAKGLALFEDIKERTILKLIKTKTFKGGAVIHYYKPK</sequence>
<reference evidence="2 3" key="1">
    <citation type="submission" date="2018-06" db="EMBL/GenBank/DDBJ databases">
        <title>Genomic Encyclopedia of Archaeal and Bacterial Type Strains, Phase II (KMG-II): from individual species to whole genera.</title>
        <authorList>
            <person name="Goeker M."/>
        </authorList>
    </citation>
    <scope>NUCLEOTIDE SEQUENCE [LARGE SCALE GENOMIC DNA]</scope>
    <source>
        <strain evidence="2 3">DSM 23522</strain>
    </source>
</reference>
<dbReference type="RefSeq" id="WP_111624566.1">
    <property type="nucleotide sequence ID" value="NZ_QLLN01000006.1"/>
</dbReference>
<evidence type="ECO:0000313" key="3">
    <source>
        <dbReference type="Proteomes" id="UP000249696"/>
    </source>
</evidence>
<gene>
    <name evidence="2" type="ORF">LV92_03179</name>
</gene>
<proteinExistence type="predicted"/>
<organism evidence="2 3">
    <name type="scientific">Arenibacter echinorum</name>
    <dbReference type="NCBI Taxonomy" id="440515"/>
    <lineage>
        <taxon>Bacteria</taxon>
        <taxon>Pseudomonadati</taxon>
        <taxon>Bacteroidota</taxon>
        <taxon>Flavobacteriia</taxon>
        <taxon>Flavobacteriales</taxon>
        <taxon>Flavobacteriaceae</taxon>
        <taxon>Arenibacter</taxon>
    </lineage>
</organism>
<comment type="caution">
    <text evidence="2">The sequence shown here is derived from an EMBL/GenBank/DDBJ whole genome shotgun (WGS) entry which is preliminary data.</text>
</comment>
<dbReference type="OrthoDB" id="195113at2"/>
<dbReference type="GO" id="GO:0008703">
    <property type="term" value="F:5-amino-6-(5-phosphoribosylamino)uracil reductase activity"/>
    <property type="evidence" value="ECO:0007669"/>
    <property type="project" value="InterPro"/>
</dbReference>
<dbReference type="Proteomes" id="UP000249696">
    <property type="component" value="Unassembled WGS sequence"/>
</dbReference>
<evidence type="ECO:0000313" key="2">
    <source>
        <dbReference type="EMBL" id="RAJ08961.1"/>
    </source>
</evidence>
<dbReference type="AlphaFoldDB" id="A0A327QXA1"/>
<dbReference type="InterPro" id="IPR002734">
    <property type="entry name" value="RibDG_C"/>
</dbReference>
<dbReference type="InterPro" id="IPR050765">
    <property type="entry name" value="Riboflavin_Biosynth_HTPR"/>
</dbReference>
<dbReference type="EMBL" id="QLLN01000006">
    <property type="protein sequence ID" value="RAJ08961.1"/>
    <property type="molecule type" value="Genomic_DNA"/>
</dbReference>
<dbReference type="Pfam" id="PF01872">
    <property type="entry name" value="RibD_C"/>
    <property type="match status" value="1"/>
</dbReference>
<dbReference type="PANTHER" id="PTHR38011:SF11">
    <property type="entry name" value="2,5-DIAMINO-6-RIBOSYLAMINO-4(3H)-PYRIMIDINONE 5'-PHOSPHATE REDUCTASE"/>
    <property type="match status" value="1"/>
</dbReference>
<protein>
    <submittedName>
        <fullName evidence="2">Dihydrofolate reductase</fullName>
    </submittedName>
</protein>
<keyword evidence="3" id="KW-1185">Reference proteome</keyword>
<dbReference type="InterPro" id="IPR024072">
    <property type="entry name" value="DHFR-like_dom_sf"/>
</dbReference>